<evidence type="ECO:0000256" key="1">
    <source>
        <dbReference type="ARBA" id="ARBA00006484"/>
    </source>
</evidence>
<comment type="similarity">
    <text evidence="1">Belongs to the short-chain dehydrogenases/reductases (SDR) family.</text>
</comment>
<protein>
    <submittedName>
        <fullName evidence="2">Short-chain dehydrogenase/reductase SDR</fullName>
    </submittedName>
</protein>
<dbReference type="InterPro" id="IPR002347">
    <property type="entry name" value="SDR_fam"/>
</dbReference>
<evidence type="ECO:0000313" key="2">
    <source>
        <dbReference type="EMBL" id="ACA92345.1"/>
    </source>
</evidence>
<reference evidence="3" key="1">
    <citation type="submission" date="2008-02" db="EMBL/GenBank/DDBJ databases">
        <title>Complete sequence of chromosome 2 of Burkholderia cenocepacia MC0-3.</title>
        <authorList>
            <person name="Copeland A."/>
            <person name="Lucas S."/>
            <person name="Lapidus A."/>
            <person name="Barry K."/>
            <person name="Bruce D."/>
            <person name="Goodwin L."/>
            <person name="Glavina del Rio T."/>
            <person name="Dalin E."/>
            <person name="Tice H."/>
            <person name="Pitluck S."/>
            <person name="Chain P."/>
            <person name="Malfatti S."/>
            <person name="Shin M."/>
            <person name="Vergez L."/>
            <person name="Schmutz J."/>
            <person name="Larimer F."/>
            <person name="Land M."/>
            <person name="Hauser L."/>
            <person name="Kyrpides N."/>
            <person name="Mikhailova N."/>
            <person name="Tiedje J."/>
            <person name="Richardson P."/>
        </authorList>
    </citation>
    <scope>NUCLEOTIDE SEQUENCE [LARGE SCALE GENOMIC DNA]</scope>
    <source>
        <strain evidence="3">MC0-3</strain>
    </source>
</reference>
<dbReference type="PRINTS" id="PR00081">
    <property type="entry name" value="GDHRDH"/>
</dbReference>
<dbReference type="Gene3D" id="3.40.50.720">
    <property type="entry name" value="NAD(P)-binding Rossmann-like Domain"/>
    <property type="match status" value="1"/>
</dbReference>
<dbReference type="KEGG" id="bcm:Bcenmc03_3189"/>
<dbReference type="AlphaFoldDB" id="B1K865"/>
<dbReference type="PRINTS" id="PR00080">
    <property type="entry name" value="SDRFAMILY"/>
</dbReference>
<gene>
    <name evidence="2" type="ordered locus">Bcenmc03_3189</name>
</gene>
<dbReference type="SUPFAM" id="SSF51735">
    <property type="entry name" value="NAD(P)-binding Rossmann-fold domains"/>
    <property type="match status" value="1"/>
</dbReference>
<dbReference type="InterPro" id="IPR036291">
    <property type="entry name" value="NAD(P)-bd_dom_sf"/>
</dbReference>
<proteinExistence type="inferred from homology"/>
<evidence type="ECO:0000313" key="3">
    <source>
        <dbReference type="Proteomes" id="UP000002169"/>
    </source>
</evidence>
<accession>B1K865</accession>
<dbReference type="InterPro" id="IPR020904">
    <property type="entry name" value="Sc_DH/Rdtase_CS"/>
</dbReference>
<dbReference type="Pfam" id="PF13561">
    <property type="entry name" value="adh_short_C2"/>
    <property type="match status" value="1"/>
</dbReference>
<dbReference type="EMBL" id="CP000959">
    <property type="protein sequence ID" value="ACA92345.1"/>
    <property type="molecule type" value="Genomic_DNA"/>
</dbReference>
<dbReference type="RefSeq" id="WP_012338207.1">
    <property type="nucleotide sequence ID" value="NC_010515.1"/>
</dbReference>
<name>B1K865_BURO0</name>
<dbReference type="FunFam" id="3.40.50.720:FF:000084">
    <property type="entry name" value="Short-chain dehydrogenase reductase"/>
    <property type="match status" value="1"/>
</dbReference>
<dbReference type="NCBIfam" id="NF009466">
    <property type="entry name" value="PRK12826.1-2"/>
    <property type="match status" value="1"/>
</dbReference>
<dbReference type="Proteomes" id="UP000002169">
    <property type="component" value="Chromosome 2"/>
</dbReference>
<dbReference type="PANTHER" id="PTHR42760">
    <property type="entry name" value="SHORT-CHAIN DEHYDROGENASES/REDUCTASES FAMILY MEMBER"/>
    <property type="match status" value="1"/>
</dbReference>
<sequence length="268" mass="27975">MTASDLLKPYDGLRVLVTGGASGIGLEIADAFAECGARVHVCDASQAAIAALADRPPRGPAGAISATLADVSDPAAVERVFADLSTRLGGLDVLVNNAGIAGPTGGIDEIDPVQWEQTVAINLNAQFQFARRAVPLLRESKHGGAIIALSSVAGRLGYAFRTPYAATKWAVVGLVKSLAIELGPLGIRVNAIQPGIVRGPRMRRVIETRAQQLGIGYDDMEQRYLEKISLRRMTDPAEIAATALFLCSPGGHGITGQAISVCGNVEVL</sequence>
<dbReference type="PROSITE" id="PS00061">
    <property type="entry name" value="ADH_SHORT"/>
    <property type="match status" value="1"/>
</dbReference>
<organism evidence="2 3">
    <name type="scientific">Burkholderia orbicola (strain MC0-3)</name>
    <dbReference type="NCBI Taxonomy" id="406425"/>
    <lineage>
        <taxon>Bacteria</taxon>
        <taxon>Pseudomonadati</taxon>
        <taxon>Pseudomonadota</taxon>
        <taxon>Betaproteobacteria</taxon>
        <taxon>Burkholderiales</taxon>
        <taxon>Burkholderiaceae</taxon>
        <taxon>Burkholderia</taxon>
        <taxon>Burkholderia cepacia complex</taxon>
        <taxon>Burkholderia orbicola</taxon>
    </lineage>
</organism>
<dbReference type="HOGENOM" id="CLU_010194_1_0_4"/>
<dbReference type="GO" id="GO:0016616">
    <property type="term" value="F:oxidoreductase activity, acting on the CH-OH group of donors, NAD or NADP as acceptor"/>
    <property type="evidence" value="ECO:0007669"/>
    <property type="project" value="TreeGrafter"/>
</dbReference>
<dbReference type="CDD" id="cd05233">
    <property type="entry name" value="SDR_c"/>
    <property type="match status" value="1"/>
</dbReference>